<proteinExistence type="predicted"/>
<keyword evidence="1" id="KW-0677">Repeat</keyword>
<dbReference type="GO" id="GO:0005737">
    <property type="term" value="C:cytoplasm"/>
    <property type="evidence" value="ECO:0007669"/>
    <property type="project" value="TreeGrafter"/>
</dbReference>
<protein>
    <submittedName>
        <fullName evidence="3">Uncharacterized protein</fullName>
    </submittedName>
</protein>
<dbReference type="EMBL" id="JBDFQZ010000006">
    <property type="protein sequence ID" value="KAK9715902.1"/>
    <property type="molecule type" value="Genomic_DNA"/>
</dbReference>
<evidence type="ECO:0000256" key="1">
    <source>
        <dbReference type="ARBA" id="ARBA00022737"/>
    </source>
</evidence>
<sequence length="335" mass="38282">MANTFDPKMSKPQKCESECKAIHESSGGLTAAVRALSTRATAVQRREIKDSYKAIYGEELISHLHKLKLKFSNNNNKNNNEGVKYMVKTCEGLILWMEESWERDAWFAKEAIEKNDEANYMVLVEMFVGRKSSHVIMIKQAYQSRFLRLLDQDIVHLEPPHPYQRILVALSTSHKAHHEDVSQDIAKCDAMRLYQTGEGTSSSINEAVVLELLCKRSIPQLKLTFSSYNHIYGHSYTKQLKKIHSTQFEDAFRNVVECIQDPPKYYAKMLQKSMKGGETSRGSLTRLMVSRAEVDMGDIQKAYKKKYGVELKDTITQVIPSGVYRDFLLTLANNA</sequence>
<dbReference type="SMART" id="SM00335">
    <property type="entry name" value="ANX"/>
    <property type="match status" value="2"/>
</dbReference>
<dbReference type="PROSITE" id="PS51897">
    <property type="entry name" value="ANNEXIN_2"/>
    <property type="match status" value="2"/>
</dbReference>
<dbReference type="InterPro" id="IPR018502">
    <property type="entry name" value="Annexin_repeat"/>
</dbReference>
<keyword evidence="2" id="KW-0041">Annexin</keyword>
<evidence type="ECO:0000256" key="2">
    <source>
        <dbReference type="ARBA" id="ARBA00023216"/>
    </source>
</evidence>
<accession>A0AAW1KCY5</accession>
<dbReference type="InterPro" id="IPR037104">
    <property type="entry name" value="Annexin_sf"/>
</dbReference>
<dbReference type="GO" id="GO:0001786">
    <property type="term" value="F:phosphatidylserine binding"/>
    <property type="evidence" value="ECO:0007669"/>
    <property type="project" value="TreeGrafter"/>
</dbReference>
<organism evidence="3 4">
    <name type="scientific">Saponaria officinalis</name>
    <name type="common">Common soapwort</name>
    <name type="synonym">Lychnis saponaria</name>
    <dbReference type="NCBI Taxonomy" id="3572"/>
    <lineage>
        <taxon>Eukaryota</taxon>
        <taxon>Viridiplantae</taxon>
        <taxon>Streptophyta</taxon>
        <taxon>Embryophyta</taxon>
        <taxon>Tracheophyta</taxon>
        <taxon>Spermatophyta</taxon>
        <taxon>Magnoliopsida</taxon>
        <taxon>eudicotyledons</taxon>
        <taxon>Gunneridae</taxon>
        <taxon>Pentapetalae</taxon>
        <taxon>Caryophyllales</taxon>
        <taxon>Caryophyllaceae</taxon>
        <taxon>Caryophylleae</taxon>
        <taxon>Saponaria</taxon>
    </lineage>
</organism>
<dbReference type="GO" id="GO:0005509">
    <property type="term" value="F:calcium ion binding"/>
    <property type="evidence" value="ECO:0007669"/>
    <property type="project" value="InterPro"/>
</dbReference>
<keyword evidence="4" id="KW-1185">Reference proteome</keyword>
<name>A0AAW1KCY5_SAPOF</name>
<gene>
    <name evidence="3" type="ORF">RND81_06G197500</name>
</gene>
<dbReference type="SUPFAM" id="SSF47874">
    <property type="entry name" value="Annexin"/>
    <property type="match status" value="1"/>
</dbReference>
<evidence type="ECO:0000313" key="3">
    <source>
        <dbReference type="EMBL" id="KAK9715902.1"/>
    </source>
</evidence>
<dbReference type="Gene3D" id="1.10.220.10">
    <property type="entry name" value="Annexin"/>
    <property type="match status" value="3"/>
</dbReference>
<dbReference type="GO" id="GO:0009408">
    <property type="term" value="P:response to heat"/>
    <property type="evidence" value="ECO:0007669"/>
    <property type="project" value="TreeGrafter"/>
</dbReference>
<dbReference type="PANTHER" id="PTHR10502:SF190">
    <property type="entry name" value="OS09G0453300 PROTEIN"/>
    <property type="match status" value="1"/>
</dbReference>
<dbReference type="PANTHER" id="PTHR10502">
    <property type="entry name" value="ANNEXIN"/>
    <property type="match status" value="1"/>
</dbReference>
<dbReference type="GO" id="GO:0005886">
    <property type="term" value="C:plasma membrane"/>
    <property type="evidence" value="ECO:0007669"/>
    <property type="project" value="TreeGrafter"/>
</dbReference>
<reference evidence="3" key="1">
    <citation type="submission" date="2024-03" db="EMBL/GenBank/DDBJ databases">
        <title>WGS assembly of Saponaria officinalis var. Norfolk2.</title>
        <authorList>
            <person name="Jenkins J."/>
            <person name="Shu S."/>
            <person name="Grimwood J."/>
            <person name="Barry K."/>
            <person name="Goodstein D."/>
            <person name="Schmutz J."/>
            <person name="Leebens-Mack J."/>
            <person name="Osbourn A."/>
        </authorList>
    </citation>
    <scope>NUCLEOTIDE SEQUENCE [LARGE SCALE GENOMIC DNA]</scope>
    <source>
        <strain evidence="3">JIC</strain>
    </source>
</reference>
<dbReference type="AlphaFoldDB" id="A0AAW1KCY5"/>
<dbReference type="FunFam" id="1.10.220.10:FF:000001">
    <property type="entry name" value="Annexin"/>
    <property type="match status" value="1"/>
</dbReference>
<dbReference type="Pfam" id="PF00191">
    <property type="entry name" value="Annexin"/>
    <property type="match status" value="2"/>
</dbReference>
<dbReference type="GO" id="GO:0009651">
    <property type="term" value="P:response to salt stress"/>
    <property type="evidence" value="ECO:0007669"/>
    <property type="project" value="TreeGrafter"/>
</dbReference>
<comment type="caution">
    <text evidence="3">The sequence shown here is derived from an EMBL/GenBank/DDBJ whole genome shotgun (WGS) entry which is preliminary data.</text>
</comment>
<evidence type="ECO:0000313" key="4">
    <source>
        <dbReference type="Proteomes" id="UP001443914"/>
    </source>
</evidence>
<dbReference type="Proteomes" id="UP001443914">
    <property type="component" value="Unassembled WGS sequence"/>
</dbReference>
<dbReference type="GO" id="GO:0009409">
    <property type="term" value="P:response to cold"/>
    <property type="evidence" value="ECO:0007669"/>
    <property type="project" value="TreeGrafter"/>
</dbReference>
<dbReference type="GO" id="GO:0009414">
    <property type="term" value="P:response to water deprivation"/>
    <property type="evidence" value="ECO:0007669"/>
    <property type="project" value="TreeGrafter"/>
</dbReference>
<dbReference type="GO" id="GO:0005544">
    <property type="term" value="F:calcium-dependent phospholipid binding"/>
    <property type="evidence" value="ECO:0007669"/>
    <property type="project" value="InterPro"/>
</dbReference>